<sequence length="168" mass="17506">MKKRLAIIIASDKGAAGTREDQSGPAIAAYMENLGYTLVSTDILPDERTVLAARMAEIADGSQAELILTSGGTGFSPRDFTPEATADVCERMAPGLGEAMRAYSMQFTGRAMLSRATAGIRGTTLIINLPGSPKAVVECLSCIAPQLDHGIEILTGAGGECARSSENL</sequence>
<dbReference type="InterPro" id="IPR051920">
    <property type="entry name" value="MPT_Adenylyltrnsfr/MoaC-Rel"/>
</dbReference>
<dbReference type="Proteomes" id="UP000199652">
    <property type="component" value="Unassembled WGS sequence"/>
</dbReference>
<dbReference type="Gene3D" id="3.40.980.10">
    <property type="entry name" value="MoaB/Mog-like domain"/>
    <property type="match status" value="1"/>
</dbReference>
<proteinExistence type="predicted"/>
<dbReference type="GO" id="GO:0006777">
    <property type="term" value="P:Mo-molybdopterin cofactor biosynthetic process"/>
    <property type="evidence" value="ECO:0007669"/>
    <property type="project" value="UniProtKB-KW"/>
</dbReference>
<organism evidence="4 5">
    <name type="scientific">Eubacterium barkeri</name>
    <name type="common">Clostridium barkeri</name>
    <dbReference type="NCBI Taxonomy" id="1528"/>
    <lineage>
        <taxon>Bacteria</taxon>
        <taxon>Bacillati</taxon>
        <taxon>Bacillota</taxon>
        <taxon>Clostridia</taxon>
        <taxon>Eubacteriales</taxon>
        <taxon>Eubacteriaceae</taxon>
        <taxon>Eubacterium</taxon>
    </lineage>
</organism>
<dbReference type="Pfam" id="PF00994">
    <property type="entry name" value="MoCF_biosynth"/>
    <property type="match status" value="1"/>
</dbReference>
<keyword evidence="5" id="KW-1185">Reference proteome</keyword>
<dbReference type="NCBIfam" id="TIGR00177">
    <property type="entry name" value="molyb_syn"/>
    <property type="match status" value="1"/>
</dbReference>
<feature type="domain" description="MoaB/Mog" evidence="3">
    <location>
        <begin position="6"/>
        <end position="150"/>
    </location>
</feature>
<evidence type="ECO:0000259" key="3">
    <source>
        <dbReference type="SMART" id="SM00852"/>
    </source>
</evidence>
<gene>
    <name evidence="4" type="ORF">SAMN04488579_11137</name>
</gene>
<dbReference type="CDD" id="cd00886">
    <property type="entry name" value="MogA_MoaB"/>
    <property type="match status" value="1"/>
</dbReference>
<name>A0A1H3FRF1_EUBBA</name>
<evidence type="ECO:0000313" key="4">
    <source>
        <dbReference type="EMBL" id="SDX92958.1"/>
    </source>
</evidence>
<dbReference type="STRING" id="1528.SAMN04488579_11137"/>
<dbReference type="InterPro" id="IPR036425">
    <property type="entry name" value="MoaB/Mog-like_dom_sf"/>
</dbReference>
<dbReference type="OrthoDB" id="9784492at2"/>
<protein>
    <submittedName>
        <fullName evidence="4">Molybdenum cofactor synthesis domain-containing protein</fullName>
    </submittedName>
</protein>
<evidence type="ECO:0000256" key="1">
    <source>
        <dbReference type="ARBA" id="ARBA00005046"/>
    </source>
</evidence>
<dbReference type="SUPFAM" id="SSF53218">
    <property type="entry name" value="Molybdenum cofactor biosynthesis proteins"/>
    <property type="match status" value="1"/>
</dbReference>
<dbReference type="PANTHER" id="PTHR43764:SF1">
    <property type="entry name" value="MOLYBDOPTERIN MOLYBDOTRANSFERASE"/>
    <property type="match status" value="1"/>
</dbReference>
<evidence type="ECO:0000313" key="5">
    <source>
        <dbReference type="Proteomes" id="UP000199652"/>
    </source>
</evidence>
<dbReference type="RefSeq" id="WP_090245240.1">
    <property type="nucleotide sequence ID" value="NZ_FNOU01000011.1"/>
</dbReference>
<dbReference type="InterPro" id="IPR001453">
    <property type="entry name" value="MoaB/Mog_dom"/>
</dbReference>
<evidence type="ECO:0000256" key="2">
    <source>
        <dbReference type="ARBA" id="ARBA00023150"/>
    </source>
</evidence>
<accession>A0A1H3FRF1</accession>
<reference evidence="5" key="1">
    <citation type="submission" date="2016-10" db="EMBL/GenBank/DDBJ databases">
        <authorList>
            <person name="Varghese N."/>
            <person name="Submissions S."/>
        </authorList>
    </citation>
    <scope>NUCLEOTIDE SEQUENCE [LARGE SCALE GENOMIC DNA]</scope>
    <source>
        <strain evidence="5">VPI 5359</strain>
    </source>
</reference>
<dbReference type="EMBL" id="FNOU01000011">
    <property type="protein sequence ID" value="SDX92958.1"/>
    <property type="molecule type" value="Genomic_DNA"/>
</dbReference>
<dbReference type="PANTHER" id="PTHR43764">
    <property type="entry name" value="MOLYBDENUM COFACTOR BIOSYNTHESIS"/>
    <property type="match status" value="1"/>
</dbReference>
<keyword evidence="2" id="KW-0501">Molybdenum cofactor biosynthesis</keyword>
<dbReference type="SMART" id="SM00852">
    <property type="entry name" value="MoCF_biosynth"/>
    <property type="match status" value="1"/>
</dbReference>
<dbReference type="AlphaFoldDB" id="A0A1H3FRF1"/>
<comment type="pathway">
    <text evidence="1">Cofactor biosynthesis; molybdopterin biosynthesis.</text>
</comment>